<dbReference type="EMBL" id="JACBXS010000026">
    <property type="protein sequence ID" value="NYS25816.1"/>
    <property type="molecule type" value="Genomic_DNA"/>
</dbReference>
<organism evidence="1 2">
    <name type="scientific">Rhabdonatronobacter sediminivivens</name>
    <dbReference type="NCBI Taxonomy" id="2743469"/>
    <lineage>
        <taxon>Bacteria</taxon>
        <taxon>Pseudomonadati</taxon>
        <taxon>Pseudomonadota</taxon>
        <taxon>Alphaproteobacteria</taxon>
        <taxon>Rhodobacterales</taxon>
        <taxon>Paracoccaceae</taxon>
        <taxon>Rhabdonatronobacter</taxon>
    </lineage>
</organism>
<evidence type="ECO:0000313" key="1">
    <source>
        <dbReference type="EMBL" id="NYS25816.1"/>
    </source>
</evidence>
<dbReference type="RefSeq" id="WP_179906616.1">
    <property type="nucleotide sequence ID" value="NZ_JACBXS010000026.1"/>
</dbReference>
<comment type="caution">
    <text evidence="1">The sequence shown here is derived from an EMBL/GenBank/DDBJ whole genome shotgun (WGS) entry which is preliminary data.</text>
</comment>
<dbReference type="AlphaFoldDB" id="A0A7Z0I0R8"/>
<evidence type="ECO:0000313" key="2">
    <source>
        <dbReference type="Proteomes" id="UP000529417"/>
    </source>
</evidence>
<protein>
    <submittedName>
        <fullName evidence="1">Uncharacterized protein</fullName>
    </submittedName>
</protein>
<proteinExistence type="predicted"/>
<gene>
    <name evidence="1" type="ORF">HUK65_12515</name>
</gene>
<sequence>MARNFKTQLAGQIGESLVVAELGRCGIVANTLAGNVPDIDLLAYRTTIYGAPRACLRSLHRRGMLQLLQGGGL</sequence>
<reference evidence="1 2" key="1">
    <citation type="journal article" date="2000" name="Arch. Microbiol.">
        <title>Rhodobaca bogoriensis gen. nov. and sp. nov., an alkaliphilic purple nonsulfur bacterium from African Rift Valley soda lakes.</title>
        <authorList>
            <person name="Milford A.D."/>
            <person name="Achenbach L.A."/>
            <person name="Jung D.O."/>
            <person name="Madigan M.T."/>
        </authorList>
    </citation>
    <scope>NUCLEOTIDE SEQUENCE [LARGE SCALE GENOMIC DNA]</scope>
    <source>
        <strain evidence="1 2">2376</strain>
    </source>
</reference>
<dbReference type="Proteomes" id="UP000529417">
    <property type="component" value="Unassembled WGS sequence"/>
</dbReference>
<name>A0A7Z0I0R8_9RHOB</name>
<keyword evidence="2" id="KW-1185">Reference proteome</keyword>
<accession>A0A7Z0I0R8</accession>